<reference evidence="1 2" key="1">
    <citation type="submission" date="2020-09" db="EMBL/GenBank/DDBJ databases">
        <authorList>
            <person name="Ashkenazy H."/>
        </authorList>
    </citation>
    <scope>NUCLEOTIDE SEQUENCE [LARGE SCALE GENOMIC DNA]</scope>
    <source>
        <strain evidence="2">cv. Cdm-0</strain>
    </source>
</reference>
<protein>
    <submittedName>
        <fullName evidence="1">(thale cress) hypothetical protein</fullName>
    </submittedName>
</protein>
<accession>A0A7G2ESM2</accession>
<sequence>MCEAGRWTGYVDVFLVNSTEHPNDVVVQEPCDAELRVVRNVASFVDEDPYFDYHNTSPNSNDEGDAGEEYVRFKRGCDIKLDRWGKETNGAVCSIRGCPSRIYCSYEECISKWMVKTFTEKHSCVFDGYFKLLKACVIAKMFMEDIRTDPEFKPRTIQDEI</sequence>
<proteinExistence type="predicted"/>
<dbReference type="EMBL" id="LR881468">
    <property type="protein sequence ID" value="CAD5324848.1"/>
    <property type="molecule type" value="Genomic_DNA"/>
</dbReference>
<dbReference type="Proteomes" id="UP000516314">
    <property type="component" value="Chromosome 3"/>
</dbReference>
<evidence type="ECO:0000313" key="2">
    <source>
        <dbReference type="Proteomes" id="UP000516314"/>
    </source>
</evidence>
<name>A0A7G2ESM2_ARATH</name>
<gene>
    <name evidence="1" type="ORF">AT9943_LOCUS12727</name>
</gene>
<organism evidence="1 2">
    <name type="scientific">Arabidopsis thaliana</name>
    <name type="common">Mouse-ear cress</name>
    <dbReference type="NCBI Taxonomy" id="3702"/>
    <lineage>
        <taxon>Eukaryota</taxon>
        <taxon>Viridiplantae</taxon>
        <taxon>Streptophyta</taxon>
        <taxon>Embryophyta</taxon>
        <taxon>Tracheophyta</taxon>
        <taxon>Spermatophyta</taxon>
        <taxon>Magnoliopsida</taxon>
        <taxon>eudicotyledons</taxon>
        <taxon>Gunneridae</taxon>
        <taxon>Pentapetalae</taxon>
        <taxon>rosids</taxon>
        <taxon>malvids</taxon>
        <taxon>Brassicales</taxon>
        <taxon>Brassicaceae</taxon>
        <taxon>Camelineae</taxon>
        <taxon>Arabidopsis</taxon>
    </lineage>
</organism>
<evidence type="ECO:0000313" key="1">
    <source>
        <dbReference type="EMBL" id="CAD5324848.1"/>
    </source>
</evidence>
<dbReference type="AlphaFoldDB" id="A0A7G2ESM2"/>